<comment type="caution">
    <text evidence="1">The sequence shown here is derived from an EMBL/GenBank/DDBJ whole genome shotgun (WGS) entry which is preliminary data.</text>
</comment>
<dbReference type="SUPFAM" id="SSF53335">
    <property type="entry name" value="S-adenosyl-L-methionine-dependent methyltransferases"/>
    <property type="match status" value="1"/>
</dbReference>
<dbReference type="EC" id="2.1.1.-" evidence="1"/>
<dbReference type="GO" id="GO:0008168">
    <property type="term" value="F:methyltransferase activity"/>
    <property type="evidence" value="ECO:0007669"/>
    <property type="project" value="UniProtKB-KW"/>
</dbReference>
<keyword evidence="1" id="KW-0489">Methyltransferase</keyword>
<evidence type="ECO:0000313" key="2">
    <source>
        <dbReference type="Proteomes" id="UP001378956"/>
    </source>
</evidence>
<dbReference type="Proteomes" id="UP001378956">
    <property type="component" value="Unassembled WGS sequence"/>
</dbReference>
<dbReference type="InterPro" id="IPR008884">
    <property type="entry name" value="TylF_MeTrfase"/>
</dbReference>
<accession>A0ABU8NH52</accession>
<keyword evidence="2" id="KW-1185">Reference proteome</keyword>
<name>A0ABU8NH52_9SPHI</name>
<protein>
    <submittedName>
        <fullName evidence="1">TylF/MycF/NovP-related O-methyltransferase</fullName>
        <ecNumber evidence="1">2.1.1.-</ecNumber>
    </submittedName>
</protein>
<gene>
    <name evidence="1" type="ORF">WAE58_01365</name>
</gene>
<dbReference type="InterPro" id="IPR029063">
    <property type="entry name" value="SAM-dependent_MTases_sf"/>
</dbReference>
<organism evidence="1 2">
    <name type="scientific">Pedobacter panaciterrae</name>
    <dbReference type="NCBI Taxonomy" id="363849"/>
    <lineage>
        <taxon>Bacteria</taxon>
        <taxon>Pseudomonadati</taxon>
        <taxon>Bacteroidota</taxon>
        <taxon>Sphingobacteriia</taxon>
        <taxon>Sphingobacteriales</taxon>
        <taxon>Sphingobacteriaceae</taxon>
        <taxon>Pedobacter</taxon>
    </lineage>
</organism>
<dbReference type="EMBL" id="JBBEUB010000001">
    <property type="protein sequence ID" value="MEJ2901051.1"/>
    <property type="molecule type" value="Genomic_DNA"/>
</dbReference>
<dbReference type="Pfam" id="PF13578">
    <property type="entry name" value="Methyltransf_24"/>
    <property type="match status" value="1"/>
</dbReference>
<dbReference type="PANTHER" id="PTHR40036:SF1">
    <property type="entry name" value="MACROCIN O-METHYLTRANSFERASE"/>
    <property type="match status" value="1"/>
</dbReference>
<keyword evidence="1" id="KW-0808">Transferase</keyword>
<reference evidence="1 2" key="1">
    <citation type="submission" date="2024-03" db="EMBL/GenBank/DDBJ databases">
        <title>Sequence of Lycoming College Course Isolates.</title>
        <authorList>
            <person name="Plotts O."/>
            <person name="Newman J."/>
        </authorList>
    </citation>
    <scope>NUCLEOTIDE SEQUENCE [LARGE SCALE GENOMIC DNA]</scope>
    <source>
        <strain evidence="1 2">CJB-3</strain>
    </source>
</reference>
<sequence>MDNYFIIQPPYTKVRPNPSLLKLVKVLNKAFRKLKLGLVISPIDTTVDMNTIEQRINYYHLLNTVIQNGIAGDVVELGCFSGQCALLFGKVIEQNHSDKKLHLYDSFEIKFAEKRNVEDVLKEGFSQAKLRLPELHKGYFEQTLPDQLPEKIAFAHIDCGHGGDKLQHKEIMLFCLGQIYPKMSPGSICVLMDYNDPKINGPGHDANPGVKLAWDEFFKGRPEQIVPLYGNQYFHAYFTKQ</sequence>
<dbReference type="GO" id="GO:0032259">
    <property type="term" value="P:methylation"/>
    <property type="evidence" value="ECO:0007669"/>
    <property type="project" value="UniProtKB-KW"/>
</dbReference>
<proteinExistence type="predicted"/>
<dbReference type="PANTHER" id="PTHR40036">
    <property type="entry name" value="MACROCIN O-METHYLTRANSFERASE"/>
    <property type="match status" value="1"/>
</dbReference>
<dbReference type="Gene3D" id="3.40.50.150">
    <property type="entry name" value="Vaccinia Virus protein VP39"/>
    <property type="match status" value="1"/>
</dbReference>
<evidence type="ECO:0000313" key="1">
    <source>
        <dbReference type="EMBL" id="MEJ2901051.1"/>
    </source>
</evidence>
<dbReference type="RefSeq" id="WP_172663396.1">
    <property type="nucleotide sequence ID" value="NZ_CBFGNQ010000004.1"/>
</dbReference>